<organism evidence="11 12">
    <name type="scientific">Aspergillus lucknowensis</name>
    <dbReference type="NCBI Taxonomy" id="176173"/>
    <lineage>
        <taxon>Eukaryota</taxon>
        <taxon>Fungi</taxon>
        <taxon>Dikarya</taxon>
        <taxon>Ascomycota</taxon>
        <taxon>Pezizomycotina</taxon>
        <taxon>Eurotiomycetes</taxon>
        <taxon>Eurotiomycetidae</taxon>
        <taxon>Eurotiales</taxon>
        <taxon>Aspergillaceae</taxon>
        <taxon>Aspergillus</taxon>
        <taxon>Aspergillus subgen. Nidulantes</taxon>
    </lineage>
</organism>
<keyword evidence="3" id="KW-0328">Glycosyltransferase</keyword>
<proteinExistence type="predicted"/>
<keyword evidence="9" id="KW-0539">Nucleus</keyword>
<evidence type="ECO:0000256" key="6">
    <source>
        <dbReference type="ARBA" id="ARBA00022989"/>
    </source>
</evidence>
<protein>
    <recommendedName>
        <fullName evidence="13">Nucleotide-diphospho-sugar transferase</fullName>
    </recommendedName>
</protein>
<feature type="region of interest" description="Disordered" evidence="10">
    <location>
        <begin position="475"/>
        <end position="533"/>
    </location>
</feature>
<evidence type="ECO:0000256" key="1">
    <source>
        <dbReference type="ARBA" id="ARBA00004123"/>
    </source>
</evidence>
<dbReference type="GeneID" id="98149580"/>
<evidence type="ECO:0000256" key="3">
    <source>
        <dbReference type="ARBA" id="ARBA00022676"/>
    </source>
</evidence>
<dbReference type="InterPro" id="IPR000637">
    <property type="entry name" value="HMGI/Y_DNA-bd_CS"/>
</dbReference>
<accession>A0ABR4LL76</accession>
<dbReference type="Gene3D" id="3.90.550.10">
    <property type="entry name" value="Spore Coat Polysaccharide Biosynthesis Protein SpsA, Chain A"/>
    <property type="match status" value="1"/>
</dbReference>
<reference evidence="11 12" key="1">
    <citation type="submission" date="2024-07" db="EMBL/GenBank/DDBJ databases">
        <title>Section-level genome sequencing and comparative genomics of Aspergillus sections Usti and Cavernicolus.</title>
        <authorList>
            <consortium name="Lawrence Berkeley National Laboratory"/>
            <person name="Nybo J.L."/>
            <person name="Vesth T.C."/>
            <person name="Theobald S."/>
            <person name="Frisvad J.C."/>
            <person name="Larsen T.O."/>
            <person name="Kjaerboelling I."/>
            <person name="Rothschild-Mancinelli K."/>
            <person name="Lyhne E.K."/>
            <person name="Kogle M.E."/>
            <person name="Barry K."/>
            <person name="Clum A."/>
            <person name="Na H."/>
            <person name="Ledsgaard L."/>
            <person name="Lin J."/>
            <person name="Lipzen A."/>
            <person name="Kuo A."/>
            <person name="Riley R."/>
            <person name="Mondo S."/>
            <person name="Labutti K."/>
            <person name="Haridas S."/>
            <person name="Pangalinan J."/>
            <person name="Salamov A.A."/>
            <person name="Simmons B.A."/>
            <person name="Magnuson J.K."/>
            <person name="Chen J."/>
            <person name="Drula E."/>
            <person name="Henrissat B."/>
            <person name="Wiebenga A."/>
            <person name="Lubbers R.J."/>
            <person name="Gomes A.C."/>
            <person name="Macurrencykelacurrency M.R."/>
            <person name="Stajich J."/>
            <person name="Grigoriev I.V."/>
            <person name="Mortensen U.H."/>
            <person name="De Vries R.P."/>
            <person name="Baker S.E."/>
            <person name="Andersen M.R."/>
        </authorList>
    </citation>
    <scope>NUCLEOTIDE SEQUENCE [LARGE SCALE GENOMIC DNA]</scope>
    <source>
        <strain evidence="11 12">CBS 449.75</strain>
    </source>
</reference>
<dbReference type="EMBL" id="JBFXLQ010000033">
    <property type="protein sequence ID" value="KAL2865300.1"/>
    <property type="molecule type" value="Genomic_DNA"/>
</dbReference>
<keyword evidence="5" id="KW-0812">Transmembrane</keyword>
<name>A0ABR4LL76_9EURO</name>
<dbReference type="Proteomes" id="UP001610432">
    <property type="component" value="Unassembled WGS sequence"/>
</dbReference>
<dbReference type="InterPro" id="IPR017956">
    <property type="entry name" value="AT_hook_DNA-bd_motif"/>
</dbReference>
<keyword evidence="12" id="KW-1185">Reference proteome</keyword>
<keyword evidence="4" id="KW-0808">Transferase</keyword>
<evidence type="ECO:0008006" key="13">
    <source>
        <dbReference type="Google" id="ProtNLM"/>
    </source>
</evidence>
<evidence type="ECO:0000256" key="4">
    <source>
        <dbReference type="ARBA" id="ARBA00022679"/>
    </source>
</evidence>
<feature type="region of interest" description="Disordered" evidence="10">
    <location>
        <begin position="425"/>
        <end position="445"/>
    </location>
</feature>
<evidence type="ECO:0000256" key="9">
    <source>
        <dbReference type="ARBA" id="ARBA00023242"/>
    </source>
</evidence>
<dbReference type="PRINTS" id="PR00929">
    <property type="entry name" value="ATHOOK"/>
</dbReference>
<feature type="compositionally biased region" description="Basic residues" evidence="10">
    <location>
        <begin position="522"/>
        <end position="533"/>
    </location>
</feature>
<dbReference type="InterPro" id="IPR052427">
    <property type="entry name" value="Glycosyltrans_GT2/GT47"/>
</dbReference>
<evidence type="ECO:0000256" key="5">
    <source>
        <dbReference type="ARBA" id="ARBA00022692"/>
    </source>
</evidence>
<dbReference type="PANTHER" id="PTHR47844:SF1">
    <property type="entry name" value="EXOSTOSIN-LIKE 2"/>
    <property type="match status" value="1"/>
</dbReference>
<evidence type="ECO:0000313" key="11">
    <source>
        <dbReference type="EMBL" id="KAL2865300.1"/>
    </source>
</evidence>
<evidence type="ECO:0000256" key="2">
    <source>
        <dbReference type="ARBA" id="ARBA00004370"/>
    </source>
</evidence>
<comment type="caution">
    <text evidence="11">The sequence shown here is derived from an EMBL/GenBank/DDBJ whole genome shotgun (WGS) entry which is preliminary data.</text>
</comment>
<evidence type="ECO:0000256" key="7">
    <source>
        <dbReference type="ARBA" id="ARBA00023136"/>
    </source>
</evidence>
<dbReference type="RefSeq" id="XP_070884279.1">
    <property type="nucleotide sequence ID" value="XM_071034508.1"/>
</dbReference>
<dbReference type="Pfam" id="PF13641">
    <property type="entry name" value="Glyco_tranf_2_3"/>
    <property type="match status" value="1"/>
</dbReference>
<keyword evidence="7" id="KW-0472">Membrane</keyword>
<keyword evidence="6" id="KW-1133">Transmembrane helix</keyword>
<gene>
    <name evidence="11" type="ORF">BJX67DRAFT_389502</name>
</gene>
<dbReference type="SUPFAM" id="SSF53448">
    <property type="entry name" value="Nucleotide-diphospho-sugar transferases"/>
    <property type="match status" value="1"/>
</dbReference>
<evidence type="ECO:0000313" key="12">
    <source>
        <dbReference type="Proteomes" id="UP001610432"/>
    </source>
</evidence>
<comment type="subcellular location">
    <subcellularLocation>
        <location evidence="2">Membrane</location>
    </subcellularLocation>
    <subcellularLocation>
        <location evidence="1">Nucleus</location>
    </subcellularLocation>
</comment>
<evidence type="ECO:0000256" key="10">
    <source>
        <dbReference type="SAM" id="MobiDB-lite"/>
    </source>
</evidence>
<evidence type="ECO:0000256" key="8">
    <source>
        <dbReference type="ARBA" id="ARBA00023180"/>
    </source>
</evidence>
<keyword evidence="8" id="KW-0325">Glycoprotein</keyword>
<dbReference type="InterPro" id="IPR029044">
    <property type="entry name" value="Nucleotide-diphossugar_trans"/>
</dbReference>
<dbReference type="PROSITE" id="PS00354">
    <property type="entry name" value="HMGI_Y"/>
    <property type="match status" value="1"/>
</dbReference>
<dbReference type="PANTHER" id="PTHR47844">
    <property type="entry name" value="SYNTHASE CPS1, PUTATIVE (AFU_ORTHOLOGUE AFUA_7G02500)-RELATED"/>
    <property type="match status" value="1"/>
</dbReference>
<sequence length="533" mass="59901">MTNYFVYLFLFRYIRLVVHIVSFWLYRPTPVPRKPTVRPRDCTVIIPTNDLEHRGFEECLMSCLINEPGVVLIVTTSSEMTSTAKAIVAPYQQRFPYTKISVKASSIANKRMQIAHGLGYVSTKIVVLLDDHVFWPSARFLPALLAPLENPNIGIVGTNKRLRRTERGFSFASFWNMLGALDLERQNFETRATNALDGGVFAVSSLTSAHRSEILTDRKFLDAFTDGYSAPAPAPAVVEDHTDSFITRWTVGSGYRIKIQYSDDAQIETTLPSSGPDFLTQSLQASRIAWRNNASSLLTELTPWYRHPWCIYAVHLTSLVNFALPYDAALIYTLHHSKLAKEDHDALHHLLRWILLSKLIKVTPYFLREHQDILLLPGYILFGYFHSLIKLYALLTPWGTEPVDDENAPPPLDYYSPASPIATASGMYPSSPRHQHRDSDRDLGDYYRDGRYVTDSARVVIQESPDPLAVFAPAAAAAKRPRGRPRSATPNVGAPGRRGRKTQAQAQVVIPSIEAPVPPPVKRGRGRPRKNPL</sequence>